<comment type="catalytic activity">
    <reaction evidence="7">
        <text>Couples ATP hydrolysis with the unwinding of duplex DNA by translocating in the 3'-5' direction.</text>
        <dbReference type="EC" id="5.6.2.4"/>
    </reaction>
</comment>
<evidence type="ECO:0000256" key="9">
    <source>
        <dbReference type="ARBA" id="ARBA00048988"/>
    </source>
</evidence>
<dbReference type="Gene3D" id="1.10.10.160">
    <property type="match status" value="1"/>
</dbReference>
<dbReference type="InterPro" id="IPR014017">
    <property type="entry name" value="DNA_helicase_UvrD-like_C"/>
</dbReference>
<evidence type="ECO:0000256" key="7">
    <source>
        <dbReference type="ARBA" id="ARBA00034617"/>
    </source>
</evidence>
<dbReference type="EMBL" id="AM473532">
    <property type="protein sequence ID" value="CAN81554.1"/>
    <property type="molecule type" value="Genomic_DNA"/>
</dbReference>
<comment type="catalytic activity">
    <reaction evidence="9">
        <text>ATP + H2O = ADP + phosphate + H(+)</text>
        <dbReference type="Rhea" id="RHEA:13065"/>
        <dbReference type="ChEBI" id="CHEBI:15377"/>
        <dbReference type="ChEBI" id="CHEBI:15378"/>
        <dbReference type="ChEBI" id="CHEBI:30616"/>
        <dbReference type="ChEBI" id="CHEBI:43474"/>
        <dbReference type="ChEBI" id="CHEBI:456216"/>
        <dbReference type="EC" id="5.6.2.4"/>
    </reaction>
</comment>
<dbReference type="GO" id="GO:0016787">
    <property type="term" value="F:hydrolase activity"/>
    <property type="evidence" value="ECO:0007669"/>
    <property type="project" value="UniProtKB-KW"/>
</dbReference>
<keyword evidence="6" id="KW-0413">Isomerase</keyword>
<feature type="domain" description="UvrD-like helicase C-terminal" evidence="11">
    <location>
        <begin position="132"/>
        <end position="251"/>
    </location>
</feature>
<dbReference type="GO" id="GO:0003677">
    <property type="term" value="F:DNA binding"/>
    <property type="evidence" value="ECO:0007669"/>
    <property type="project" value="InterPro"/>
</dbReference>
<evidence type="ECO:0000256" key="1">
    <source>
        <dbReference type="ARBA" id="ARBA00009922"/>
    </source>
</evidence>
<gene>
    <name evidence="12" type="ORF">VITISV_028620</name>
</gene>
<organism evidence="12">
    <name type="scientific">Vitis vinifera</name>
    <name type="common">Grape</name>
    <dbReference type="NCBI Taxonomy" id="29760"/>
    <lineage>
        <taxon>Eukaryota</taxon>
        <taxon>Viridiplantae</taxon>
        <taxon>Streptophyta</taxon>
        <taxon>Embryophyta</taxon>
        <taxon>Tracheophyta</taxon>
        <taxon>Spermatophyta</taxon>
        <taxon>Magnoliopsida</taxon>
        <taxon>eudicotyledons</taxon>
        <taxon>Gunneridae</taxon>
        <taxon>Pentapetalae</taxon>
        <taxon>rosids</taxon>
        <taxon>Vitales</taxon>
        <taxon>Vitaceae</taxon>
        <taxon>Viteae</taxon>
        <taxon>Vitis</taxon>
    </lineage>
</organism>
<dbReference type="GO" id="GO:0005524">
    <property type="term" value="F:ATP binding"/>
    <property type="evidence" value="ECO:0007669"/>
    <property type="project" value="UniProtKB-KW"/>
</dbReference>
<dbReference type="AlphaFoldDB" id="A5BWC6"/>
<dbReference type="Pfam" id="PF13361">
    <property type="entry name" value="UvrD_C"/>
    <property type="match status" value="1"/>
</dbReference>
<dbReference type="Gene3D" id="3.40.50.300">
    <property type="entry name" value="P-loop containing nucleotide triphosphate hydrolases"/>
    <property type="match status" value="2"/>
</dbReference>
<reference evidence="12" key="1">
    <citation type="journal article" date="2007" name="PLoS ONE">
        <title>The first genome sequence of an elite grapevine cultivar (Pinot noir Vitis vinifera L.): coping with a highly heterozygous genome.</title>
        <authorList>
            <person name="Velasco R."/>
            <person name="Zharkikh A."/>
            <person name="Troggio M."/>
            <person name="Cartwright D.A."/>
            <person name="Cestaro A."/>
            <person name="Pruss D."/>
            <person name="Pindo M."/>
            <person name="FitzGerald L.M."/>
            <person name="Vezzulli S."/>
            <person name="Reid J."/>
            <person name="Malacarne G."/>
            <person name="Iliev D."/>
            <person name="Coppola G."/>
            <person name="Wardell B."/>
            <person name="Micheletti D."/>
            <person name="Macalma T."/>
            <person name="Facci M."/>
            <person name="Mitchell J.T."/>
            <person name="Perazzolli M."/>
            <person name="Eldredge G."/>
            <person name="Gatto P."/>
            <person name="Oyzerski R."/>
            <person name="Moretto M."/>
            <person name="Gutin N."/>
            <person name="Stefanini M."/>
            <person name="Chen Y."/>
            <person name="Segala C."/>
            <person name="Davenport C."/>
            <person name="Dematte L."/>
            <person name="Mraz A."/>
            <person name="Battilana J."/>
            <person name="Stormo K."/>
            <person name="Costa F."/>
            <person name="Tao Q."/>
            <person name="Si-Ammour A."/>
            <person name="Harkins T."/>
            <person name="Lackey A."/>
            <person name="Perbost C."/>
            <person name="Taillon B."/>
            <person name="Stella A."/>
            <person name="Solovyev V."/>
            <person name="Fawcett J.A."/>
            <person name="Sterck L."/>
            <person name="Vandepoele K."/>
            <person name="Grando S.M."/>
            <person name="Toppo S."/>
            <person name="Moser C."/>
            <person name="Lanchbury J."/>
            <person name="Bogden R."/>
            <person name="Skolnick M."/>
            <person name="Sgaramella V."/>
            <person name="Bhatnagar S.K."/>
            <person name="Fontana P."/>
            <person name="Gutin A."/>
            <person name="Van de Peer Y."/>
            <person name="Salamini F."/>
            <person name="Viola R."/>
        </authorList>
    </citation>
    <scope>NUCLEOTIDE SEQUENCE</scope>
</reference>
<name>A5BWC6_VITVI</name>
<dbReference type="InterPro" id="IPR014016">
    <property type="entry name" value="UvrD-like_ATP-bd"/>
</dbReference>
<evidence type="ECO:0000256" key="2">
    <source>
        <dbReference type="ARBA" id="ARBA00022741"/>
    </source>
</evidence>
<dbReference type="SUPFAM" id="SSF52540">
    <property type="entry name" value="P-loop containing nucleoside triphosphate hydrolases"/>
    <property type="match status" value="1"/>
</dbReference>
<evidence type="ECO:0000256" key="4">
    <source>
        <dbReference type="ARBA" id="ARBA00022806"/>
    </source>
</evidence>
<comment type="similarity">
    <text evidence="1">Belongs to the helicase family. UvrD subfamily.</text>
</comment>
<evidence type="ECO:0000256" key="5">
    <source>
        <dbReference type="ARBA" id="ARBA00022840"/>
    </source>
</evidence>
<dbReference type="GO" id="GO:0043138">
    <property type="term" value="F:3'-5' DNA helicase activity"/>
    <property type="evidence" value="ECO:0007669"/>
    <property type="project" value="UniProtKB-EC"/>
</dbReference>
<evidence type="ECO:0000256" key="6">
    <source>
        <dbReference type="ARBA" id="ARBA00023235"/>
    </source>
</evidence>
<dbReference type="Gene3D" id="1.10.486.10">
    <property type="entry name" value="PCRA, domain 4"/>
    <property type="match status" value="1"/>
</dbReference>
<evidence type="ECO:0000259" key="11">
    <source>
        <dbReference type="Pfam" id="PF13361"/>
    </source>
</evidence>
<keyword evidence="4" id="KW-0347">Helicase</keyword>
<feature type="domain" description="UvrD-like helicase ATP-binding" evidence="10">
    <location>
        <begin position="45"/>
        <end position="131"/>
    </location>
</feature>
<dbReference type="Pfam" id="PF00580">
    <property type="entry name" value="UvrD-helicase"/>
    <property type="match status" value="1"/>
</dbReference>
<evidence type="ECO:0000313" key="12">
    <source>
        <dbReference type="EMBL" id="CAN81554.1"/>
    </source>
</evidence>
<keyword evidence="5" id="KW-0067">ATP-binding</keyword>
<protein>
    <recommendedName>
        <fullName evidence="8">DNA 3'-5' helicase</fullName>
        <ecNumber evidence="8">5.6.2.4</ecNumber>
    </recommendedName>
</protein>
<evidence type="ECO:0000256" key="3">
    <source>
        <dbReference type="ARBA" id="ARBA00022801"/>
    </source>
</evidence>
<dbReference type="InterPro" id="IPR000212">
    <property type="entry name" value="DNA_helicase_UvrD/REP"/>
</dbReference>
<evidence type="ECO:0000256" key="8">
    <source>
        <dbReference type="ARBA" id="ARBA00034808"/>
    </source>
</evidence>
<keyword evidence="2" id="KW-0547">Nucleotide-binding</keyword>
<dbReference type="PANTHER" id="PTHR11070:SF61">
    <property type="entry name" value="DNA 3'-5' HELICASE"/>
    <property type="match status" value="1"/>
</dbReference>
<accession>A5BWC6</accession>
<dbReference type="EC" id="5.6.2.4" evidence="8"/>
<proteinExistence type="inferred from homology"/>
<sequence length="267" mass="30702">MALNMFYELTTMEEFVSLSYFWDCCCKNVPFQAKASGKTPEECRNMGDEIGASILGNYSKILRTCNALDYHDLISCSVKLLSDFPEVFRECQESWKAVVIDEFQDTSAMQYCLLRILASHNRITIVGDEDQIRLNKNYRSTRCILEAASSLIQNNMKRCQSKKVLTDNSTGSRVTIKECHSEEAQCAFVVDKILEITSDDSVAKYSFGSVAILYRRQVSGKVFQTAFRDRKIPFNIHGVAFYRKKVINILILQFTKMLYAIFMQFLY</sequence>
<evidence type="ECO:0000259" key="10">
    <source>
        <dbReference type="Pfam" id="PF00580"/>
    </source>
</evidence>
<dbReference type="PANTHER" id="PTHR11070">
    <property type="entry name" value="UVRD / RECB / PCRA DNA HELICASE FAMILY MEMBER"/>
    <property type="match status" value="1"/>
</dbReference>
<dbReference type="InterPro" id="IPR013986">
    <property type="entry name" value="DExx_box_DNA_helicase_dom_sf"/>
</dbReference>
<dbReference type="ExpressionAtlas" id="A5BWC6">
    <property type="expression patterns" value="baseline and differential"/>
</dbReference>
<keyword evidence="3" id="KW-0378">Hydrolase</keyword>
<dbReference type="InterPro" id="IPR027417">
    <property type="entry name" value="P-loop_NTPase"/>
</dbReference>